<gene>
    <name evidence="2" type="ORF">GCM10010390_36180</name>
</gene>
<protein>
    <submittedName>
        <fullName evidence="2">Uncharacterized protein</fullName>
    </submittedName>
</protein>
<comment type="caution">
    <text evidence="2">The sequence shown here is derived from an EMBL/GenBank/DDBJ whole genome shotgun (WGS) entry which is preliminary data.</text>
</comment>
<evidence type="ECO:0000313" key="2">
    <source>
        <dbReference type="EMBL" id="GAA0530745.1"/>
    </source>
</evidence>
<feature type="region of interest" description="Disordered" evidence="1">
    <location>
        <begin position="215"/>
        <end position="259"/>
    </location>
</feature>
<sequence>MSVTVASRLVMADVAGWGADQPADGVPLLVLAHVQPDHQVLAAEQCLRQRPRELGLADAGRAAEEETADGTAGVGQPGPGAQHRLGDRADGLALPDDTLAKVFLQPEQAGLLLLGEVADRYPGLAGDHLGDVLGGDLQALPVIGLRAVVGLPSAVQLADRVAQFGGPLVLFRGHRLVLVPGQPLDFAFQGARVGGADAGVAVGTGQFMRVQQGALDRGGDGQLGPRRSLATRPVDLRGQRVGVGARPRQQSPGRLGGQRRAQQMLGVQSGAAVFGGVGASATSCRAGSLIRRPMSMWRRPGRGPPPRNRAMNSSNGPGPESPGPMKPLLMAFRSTVPARRADRARCLARRDPFRARVPGRRPACTCAPPARTAVTDHVAAGRQRALVTWLG</sequence>
<evidence type="ECO:0000313" key="3">
    <source>
        <dbReference type="Proteomes" id="UP001501576"/>
    </source>
</evidence>
<dbReference type="Proteomes" id="UP001501576">
    <property type="component" value="Unassembled WGS sequence"/>
</dbReference>
<accession>A0ABN1D0A2</accession>
<name>A0ABN1D0A2_9ACTN</name>
<organism evidence="2 3">
    <name type="scientific">Streptomyces mordarskii</name>
    <dbReference type="NCBI Taxonomy" id="1226758"/>
    <lineage>
        <taxon>Bacteria</taxon>
        <taxon>Bacillati</taxon>
        <taxon>Actinomycetota</taxon>
        <taxon>Actinomycetes</taxon>
        <taxon>Kitasatosporales</taxon>
        <taxon>Streptomycetaceae</taxon>
        <taxon>Streptomyces</taxon>
    </lineage>
</organism>
<dbReference type="EMBL" id="BAAABZ010000025">
    <property type="protein sequence ID" value="GAA0530745.1"/>
    <property type="molecule type" value="Genomic_DNA"/>
</dbReference>
<keyword evidence="3" id="KW-1185">Reference proteome</keyword>
<feature type="region of interest" description="Disordered" evidence="1">
    <location>
        <begin position="58"/>
        <end position="89"/>
    </location>
</feature>
<feature type="compositionally biased region" description="Low complexity" evidence="1">
    <location>
        <begin position="308"/>
        <end position="318"/>
    </location>
</feature>
<proteinExistence type="predicted"/>
<evidence type="ECO:0000256" key="1">
    <source>
        <dbReference type="SAM" id="MobiDB-lite"/>
    </source>
</evidence>
<reference evidence="2 3" key="1">
    <citation type="journal article" date="2019" name="Int. J. Syst. Evol. Microbiol.">
        <title>The Global Catalogue of Microorganisms (GCM) 10K type strain sequencing project: providing services to taxonomists for standard genome sequencing and annotation.</title>
        <authorList>
            <consortium name="The Broad Institute Genomics Platform"/>
            <consortium name="The Broad Institute Genome Sequencing Center for Infectious Disease"/>
            <person name="Wu L."/>
            <person name="Ma J."/>
        </authorList>
    </citation>
    <scope>NUCLEOTIDE SEQUENCE [LARGE SCALE GENOMIC DNA]</scope>
    <source>
        <strain evidence="2 3">JCM 5052</strain>
    </source>
</reference>
<feature type="region of interest" description="Disordered" evidence="1">
    <location>
        <begin position="295"/>
        <end position="326"/>
    </location>
</feature>